<dbReference type="InterPro" id="IPR043147">
    <property type="entry name" value="Penicillin_amidase_A-knob"/>
</dbReference>
<keyword evidence="7" id="KW-0812">Transmembrane</keyword>
<name>A0AAP5AI92_9GAMM</name>
<comment type="subunit">
    <text evidence="4">Heterodimer of an alpha subunit and a beta subunit processed from the same precursor.</text>
</comment>
<evidence type="ECO:0000256" key="2">
    <source>
        <dbReference type="ARBA" id="ARBA00022801"/>
    </source>
</evidence>
<evidence type="ECO:0000256" key="5">
    <source>
        <dbReference type="PIRSR" id="PIRSR001227-1"/>
    </source>
</evidence>
<dbReference type="Gene3D" id="1.10.439.10">
    <property type="entry name" value="Penicillin Amidohydrolase, domain 1"/>
    <property type="match status" value="1"/>
</dbReference>
<dbReference type="CDD" id="cd03747">
    <property type="entry name" value="Ntn_PGA_like"/>
    <property type="match status" value="1"/>
</dbReference>
<dbReference type="GO" id="GO:0017000">
    <property type="term" value="P:antibiotic biosynthetic process"/>
    <property type="evidence" value="ECO:0007669"/>
    <property type="project" value="InterPro"/>
</dbReference>
<dbReference type="SUPFAM" id="SSF56235">
    <property type="entry name" value="N-terminal nucleophile aminohydrolases (Ntn hydrolases)"/>
    <property type="match status" value="1"/>
</dbReference>
<keyword evidence="7" id="KW-0472">Membrane</keyword>
<dbReference type="InterPro" id="IPR029055">
    <property type="entry name" value="Ntn_hydrolases_N"/>
</dbReference>
<feature type="binding site" evidence="6">
    <location>
        <position position="461"/>
    </location>
    <ligand>
        <name>Ca(2+)</name>
        <dbReference type="ChEBI" id="CHEBI:29108"/>
    </ligand>
</feature>
<feature type="binding site" evidence="6">
    <location>
        <position position="191"/>
    </location>
    <ligand>
        <name>Ca(2+)</name>
        <dbReference type="ChEBI" id="CHEBI:29108"/>
    </ligand>
</feature>
<keyword evidence="6" id="KW-0479">Metal-binding</keyword>
<feature type="transmembrane region" description="Helical" evidence="7">
    <location>
        <begin position="12"/>
        <end position="30"/>
    </location>
</feature>
<evidence type="ECO:0000256" key="4">
    <source>
        <dbReference type="ARBA" id="ARBA00038735"/>
    </source>
</evidence>
<dbReference type="InterPro" id="IPR002692">
    <property type="entry name" value="S45"/>
</dbReference>
<dbReference type="PANTHER" id="PTHR34218">
    <property type="entry name" value="PEPTIDASE S45 PENICILLIN AMIDASE"/>
    <property type="match status" value="1"/>
</dbReference>
<evidence type="ECO:0000256" key="7">
    <source>
        <dbReference type="SAM" id="Phobius"/>
    </source>
</evidence>
<accession>A0AAP5AI92</accession>
<dbReference type="Proteomes" id="UP001226084">
    <property type="component" value="Unassembled WGS sequence"/>
</dbReference>
<evidence type="ECO:0000313" key="8">
    <source>
        <dbReference type="EMBL" id="MDQ1109197.1"/>
    </source>
</evidence>
<comment type="similarity">
    <text evidence="1">Belongs to the peptidase S45 family.</text>
</comment>
<evidence type="ECO:0000313" key="9">
    <source>
        <dbReference type="Proteomes" id="UP001226084"/>
    </source>
</evidence>
<feature type="binding site" evidence="6">
    <location>
        <position position="345"/>
    </location>
    <ligand>
        <name>Ca(2+)</name>
        <dbReference type="ChEBI" id="CHEBI:29108"/>
    </ligand>
</feature>
<dbReference type="GO" id="GO:0008953">
    <property type="term" value="F:penicillin amidase activity"/>
    <property type="evidence" value="ECO:0007669"/>
    <property type="project" value="UniProtKB-EC"/>
</dbReference>
<protein>
    <submittedName>
        <fullName evidence="8">Penicillin amidase</fullName>
        <ecNumber evidence="8">3.5.1.11</ecNumber>
    </submittedName>
</protein>
<gene>
    <name evidence="8" type="ORF">QE424_002356</name>
</gene>
<keyword evidence="6" id="KW-0106">Calcium</keyword>
<evidence type="ECO:0000256" key="6">
    <source>
        <dbReference type="PIRSR" id="PIRSR001227-2"/>
    </source>
</evidence>
<feature type="binding site" evidence="6">
    <location>
        <position position="342"/>
    </location>
    <ligand>
        <name>Ca(2+)</name>
        <dbReference type="ChEBI" id="CHEBI:29108"/>
    </ligand>
</feature>
<dbReference type="EMBL" id="JAUTAS010000001">
    <property type="protein sequence ID" value="MDQ1109197.1"/>
    <property type="molecule type" value="Genomic_DNA"/>
</dbReference>
<dbReference type="InterPro" id="IPR043146">
    <property type="entry name" value="Penicillin_amidase_N_B-knob"/>
</dbReference>
<dbReference type="GO" id="GO:0046872">
    <property type="term" value="F:metal ion binding"/>
    <property type="evidence" value="ECO:0007669"/>
    <property type="project" value="UniProtKB-KW"/>
</dbReference>
<dbReference type="Gene3D" id="2.30.120.10">
    <property type="match status" value="1"/>
</dbReference>
<dbReference type="InterPro" id="IPR023343">
    <property type="entry name" value="Penicillin_amidase_dom1"/>
</dbReference>
<keyword evidence="3" id="KW-0865">Zymogen</keyword>
<reference evidence="8" key="1">
    <citation type="submission" date="2023-07" db="EMBL/GenBank/DDBJ databases">
        <title>Functional and genomic diversity of the sorghum phyllosphere microbiome.</title>
        <authorList>
            <person name="Shade A."/>
        </authorList>
    </citation>
    <scope>NUCLEOTIDE SEQUENCE</scope>
    <source>
        <strain evidence="8">SORGH_AS_0457</strain>
    </source>
</reference>
<dbReference type="AlphaFoldDB" id="A0AAP5AI92"/>
<keyword evidence="2 8" id="KW-0378">Hydrolase</keyword>
<dbReference type="InterPro" id="IPR014395">
    <property type="entry name" value="Pen/GL7ACA/AHL_acylase"/>
</dbReference>
<evidence type="ECO:0000256" key="1">
    <source>
        <dbReference type="ARBA" id="ARBA00006586"/>
    </source>
</evidence>
<dbReference type="PANTHER" id="PTHR34218:SF4">
    <property type="entry name" value="ACYL-HOMOSERINE LACTONE ACYLASE QUIP"/>
    <property type="match status" value="1"/>
</dbReference>
<comment type="caution">
    <text evidence="8">The sequence shown here is derived from an EMBL/GenBank/DDBJ whole genome shotgun (WGS) entry which is preliminary data.</text>
</comment>
<dbReference type="Pfam" id="PF01804">
    <property type="entry name" value="Penicil_amidase"/>
    <property type="match status" value="1"/>
</dbReference>
<feature type="active site" description="Nucleophile" evidence="5">
    <location>
        <position position="263"/>
    </location>
</feature>
<dbReference type="EC" id="3.5.1.11" evidence="8"/>
<proteinExistence type="inferred from homology"/>
<sequence>MRRWLKRGAWSFGVLVGIVVVVIGVAWFLLRGSLPALEGDQSVAGLQARVSVSRDALGVVTIDAGSEADAMRALGLVHAQERYFEMDLMRRAAAGELSELFGPAAVPTDQRMRVHRLRARTDAHLAQALGERPQVVQAYVEGVNRGLGSLRVRPWPYLLLRQQPTAWTATDSVLAGLAMYADLQDPTNENELAMRRIREVAPAALYALLSHDGSEWDAPLFGEARGNALLPPADALQLHNEQRSLPTAHEGNSERAGQDVHGSNNFAVAGALTADGRAILADDMHLGLRAPNLWFRVRLRYPDPRAPDGQVDVSGFSLPGLPAIVVGSNGHVAWGFTNSYIDNADFMPVPAGAEGVQVHEERIRVAGGADVSLRVRETAWGPILHERADGSGEALRWTAQLPGAVSMAFADMARAGDLDDALKIADRAGIPTQNLLLADAKGRIAWRLIGARPDRAADCPPSSFTTVAPAHCAPWAIRSDQSPALVDPPSQRLWTANGRVLDGADLAVAGNAGYDLGARGRQIRDDLNAKQRFSERDLLAIQLDDRAVFLERWWTLLRQVVEYSDDPALKRLEAASRQWEGHASAEAVSYRIARSFRSKVQDIMTTALLAPAKQSLGEDYLEPKLAQVEGVLWPLVSQQPAHLLPAPYADWNALLADAARQAEIELAEKGADVSKRTWGERNTAAICHPISRALPAFARPWLCMPADALPGDSNLPRVQGPSFGASQRMVVSPGHEADGIIHMPGGQSGHPLSPFWGAGHEDWVHGKPTPFLPGKARYTLVLEPGREAD</sequence>
<dbReference type="Gene3D" id="3.60.20.10">
    <property type="entry name" value="Glutamine Phosphoribosylpyrophosphate, subunit 1, domain 1"/>
    <property type="match status" value="1"/>
</dbReference>
<comment type="cofactor">
    <cofactor evidence="6">
        <name>Ca(2+)</name>
        <dbReference type="ChEBI" id="CHEBI:29108"/>
    </cofactor>
    <text evidence="6">Binds 1 Ca(2+) ion per dimer.</text>
</comment>
<evidence type="ECO:0000256" key="3">
    <source>
        <dbReference type="ARBA" id="ARBA00023145"/>
    </source>
</evidence>
<organism evidence="8 9">
    <name type="scientific">Stenotrophomonas rhizophila</name>
    <dbReference type="NCBI Taxonomy" id="216778"/>
    <lineage>
        <taxon>Bacteria</taxon>
        <taxon>Pseudomonadati</taxon>
        <taxon>Pseudomonadota</taxon>
        <taxon>Gammaproteobacteria</taxon>
        <taxon>Lysobacterales</taxon>
        <taxon>Lysobacteraceae</taxon>
        <taxon>Stenotrophomonas</taxon>
    </lineage>
</organism>
<dbReference type="Gene3D" id="1.10.1400.10">
    <property type="match status" value="1"/>
</dbReference>
<dbReference type="RefSeq" id="WP_307107205.1">
    <property type="nucleotide sequence ID" value="NZ_JAUTAS010000001.1"/>
</dbReference>
<dbReference type="PIRSF" id="PIRSF001227">
    <property type="entry name" value="Pen_acylase"/>
    <property type="match status" value="1"/>
</dbReference>
<keyword evidence="7" id="KW-1133">Transmembrane helix</keyword>